<protein>
    <submittedName>
        <fullName evidence="15">3-hydroxyacyl-CoA dehydrogenase</fullName>
    </submittedName>
</protein>
<dbReference type="RefSeq" id="WP_023861574.1">
    <property type="nucleotide sequence ID" value="NZ_JAAILH010000024.1"/>
</dbReference>
<evidence type="ECO:0000313" key="16">
    <source>
        <dbReference type="Proteomes" id="UP000217768"/>
    </source>
</evidence>
<comment type="similarity">
    <text evidence="3">In the central section; belongs to the 3-hydroxyacyl-CoA dehydrogenase family.</text>
</comment>
<keyword evidence="5" id="KW-0276">Fatty acid metabolism</keyword>
<evidence type="ECO:0000256" key="11">
    <source>
        <dbReference type="ARBA" id="ARBA00023268"/>
    </source>
</evidence>
<accession>A0A2A2ZJE7</accession>
<dbReference type="CDD" id="cd06558">
    <property type="entry name" value="crotonase-like"/>
    <property type="match status" value="1"/>
</dbReference>
<evidence type="ECO:0000256" key="8">
    <source>
        <dbReference type="ARBA" id="ARBA00023027"/>
    </source>
</evidence>
<dbReference type="Pfam" id="PF00378">
    <property type="entry name" value="ECH_1"/>
    <property type="match status" value="1"/>
</dbReference>
<dbReference type="Gene3D" id="3.90.226.10">
    <property type="entry name" value="2-enoyl-CoA Hydratase, Chain A, domain 1"/>
    <property type="match status" value="1"/>
</dbReference>
<reference evidence="15 16" key="1">
    <citation type="submission" date="2017-08" db="EMBL/GenBank/DDBJ databases">
        <title>Phylogenetic analysis of Mycobacterium avium complex whole genomes.</title>
        <authorList>
            <person name="Caverly L.J."/>
            <person name="Spilker T."/>
            <person name="Lipuma J."/>
        </authorList>
    </citation>
    <scope>NUCLEOTIDE SEQUENCE [LARGE SCALE GENOMIC DNA]</scope>
    <source>
        <strain evidence="15 16">FLAC0165</strain>
    </source>
</reference>
<comment type="similarity">
    <text evidence="4">Belongs to the 3-hydroxyacyl-CoA dehydrogenase family.</text>
</comment>
<evidence type="ECO:0000256" key="4">
    <source>
        <dbReference type="ARBA" id="ARBA00009463"/>
    </source>
</evidence>
<evidence type="ECO:0000256" key="12">
    <source>
        <dbReference type="ARBA" id="ARBA00049556"/>
    </source>
</evidence>
<dbReference type="GO" id="GO:0016509">
    <property type="term" value="F:long-chain (3S)-3-hydroxyacyl-CoA dehydrogenase (NAD+) activity"/>
    <property type="evidence" value="ECO:0007669"/>
    <property type="project" value="TreeGrafter"/>
</dbReference>
<dbReference type="EMBL" id="NSFD01000029">
    <property type="protein sequence ID" value="PBA26558.1"/>
    <property type="molecule type" value="Genomic_DNA"/>
</dbReference>
<dbReference type="GO" id="GO:0004300">
    <property type="term" value="F:enoyl-CoA hydratase activity"/>
    <property type="evidence" value="ECO:0007669"/>
    <property type="project" value="TreeGrafter"/>
</dbReference>
<keyword evidence="11" id="KW-0511">Multifunctional enzyme</keyword>
<dbReference type="Pfam" id="PF02737">
    <property type="entry name" value="3HCDH_N"/>
    <property type="match status" value="1"/>
</dbReference>
<evidence type="ECO:0000256" key="3">
    <source>
        <dbReference type="ARBA" id="ARBA00007005"/>
    </source>
</evidence>
<dbReference type="InterPro" id="IPR001753">
    <property type="entry name" value="Enoyl-CoA_hydra/iso"/>
</dbReference>
<gene>
    <name evidence="15" type="ORF">CKJ66_12045</name>
</gene>
<evidence type="ECO:0000256" key="10">
    <source>
        <dbReference type="ARBA" id="ARBA00023239"/>
    </source>
</evidence>
<keyword evidence="6" id="KW-0442">Lipid degradation</keyword>
<dbReference type="InterPro" id="IPR006108">
    <property type="entry name" value="3HC_DH_C"/>
</dbReference>
<dbReference type="GO" id="GO:0070403">
    <property type="term" value="F:NAD+ binding"/>
    <property type="evidence" value="ECO:0007669"/>
    <property type="project" value="InterPro"/>
</dbReference>
<keyword evidence="7" id="KW-0560">Oxidoreductase</keyword>
<dbReference type="GO" id="GO:0006635">
    <property type="term" value="P:fatty acid beta-oxidation"/>
    <property type="evidence" value="ECO:0007669"/>
    <property type="project" value="UniProtKB-UniPathway"/>
</dbReference>
<evidence type="ECO:0000256" key="1">
    <source>
        <dbReference type="ARBA" id="ARBA00005005"/>
    </source>
</evidence>
<organism evidence="15 16">
    <name type="scientific">Mycobacterium avium</name>
    <dbReference type="NCBI Taxonomy" id="1764"/>
    <lineage>
        <taxon>Bacteria</taxon>
        <taxon>Bacillati</taxon>
        <taxon>Actinomycetota</taxon>
        <taxon>Actinomycetes</taxon>
        <taxon>Mycobacteriales</taxon>
        <taxon>Mycobacteriaceae</taxon>
        <taxon>Mycobacterium</taxon>
        <taxon>Mycobacterium avium complex (MAC)</taxon>
    </lineage>
</organism>
<proteinExistence type="inferred from homology"/>
<keyword evidence="8" id="KW-0520">NAD</keyword>
<evidence type="ECO:0000259" key="14">
    <source>
        <dbReference type="Pfam" id="PF02737"/>
    </source>
</evidence>
<dbReference type="UniPathway" id="UPA00659"/>
<comment type="catalytic activity">
    <reaction evidence="12">
        <text>a (3S)-3-hydroxyacyl-CoA + NAD(+) = a 3-oxoacyl-CoA + NADH + H(+)</text>
        <dbReference type="Rhea" id="RHEA:22432"/>
        <dbReference type="ChEBI" id="CHEBI:15378"/>
        <dbReference type="ChEBI" id="CHEBI:57318"/>
        <dbReference type="ChEBI" id="CHEBI:57540"/>
        <dbReference type="ChEBI" id="CHEBI:57945"/>
        <dbReference type="ChEBI" id="CHEBI:90726"/>
        <dbReference type="EC" id="1.1.1.35"/>
    </reaction>
</comment>
<dbReference type="SUPFAM" id="SSF52096">
    <property type="entry name" value="ClpP/crotonase"/>
    <property type="match status" value="1"/>
</dbReference>
<sequence>MSDSIIGWDKDADGIVTLTIDDPDNGANMLTDAYVEQMGAMIDRLEAEVDETTGVVITSGKSTFFAGADLTQIRSAGPEHAQQLFDGSTAIKRDLRRLETLGKPVVAAINGAALGGGLELALATHHRIAADVAGSVIGLPEVMLGVLPGAGGVARSVRLLGIQNALMQVLLTGNRFKPAKAEQVGLVDELVESVDELVPAAKAWILANPGKHVQPWDVPGFEIPGGGPATSAFAANLPAFPANLRKQLKGSPMPAPRAIMAAALEGAQVDFDTAQVIETRYFVHLVTGPIAKNMIQAFFFDLQAVQGGTSRPADVPERTIHKVGILGAGMMGAGIAYVTAKAGIDVVLKDVTLQAARKGKAYSENLEQKALAKGRTTEAKSRALLDRITPTADAADFTGVDFVIEAVFENTELKNKVFAEIENIVEPGAVLGSNTSSLPITDLASGVSRPENFVGIHFFSPVEKMDPIEIIRGAKTSDETLARVIDYTLAIKKYPIVVNDGRGFFTTRVFSTYLLEAFNMLAEGIDPATIEQAAFQAGYPAGPLQVADELGFGTIRKIMDETVQAAKADGVALDESVRVAAEVVTTLMDTFDRTGKQAGAGFYDYADGTRAGLWDGLRTAFNTKRTPSAPFDDLQDRYLFIQAIETQKAYDDGVISSDPDANVGSIFGIGYPPWTGGVRQFVTGYPGGADAFRRRADELAAAYGGRFRWI</sequence>
<evidence type="ECO:0000259" key="13">
    <source>
        <dbReference type="Pfam" id="PF00725"/>
    </source>
</evidence>
<dbReference type="PANTHER" id="PTHR43612:SF3">
    <property type="entry name" value="TRIFUNCTIONAL ENZYME SUBUNIT ALPHA, MITOCHONDRIAL"/>
    <property type="match status" value="1"/>
</dbReference>
<feature type="domain" description="3-hydroxyacyl-CoA dehydrogenase C-terminal" evidence="13">
    <location>
        <begin position="503"/>
        <end position="605"/>
    </location>
</feature>
<comment type="pathway">
    <text evidence="1">Lipid metabolism; fatty acid beta-oxidation.</text>
</comment>
<dbReference type="Proteomes" id="UP000217768">
    <property type="component" value="Unassembled WGS sequence"/>
</dbReference>
<evidence type="ECO:0000256" key="5">
    <source>
        <dbReference type="ARBA" id="ARBA00022832"/>
    </source>
</evidence>
<evidence type="ECO:0000256" key="7">
    <source>
        <dbReference type="ARBA" id="ARBA00023002"/>
    </source>
</evidence>
<evidence type="ECO:0000256" key="2">
    <source>
        <dbReference type="ARBA" id="ARBA00005086"/>
    </source>
</evidence>
<dbReference type="FunFam" id="3.90.226.10:FF:000047">
    <property type="entry name" value="Probable 3-hydroxyacyl-CoA dehydrogenase"/>
    <property type="match status" value="1"/>
</dbReference>
<comment type="pathway">
    <text evidence="2">Lipid metabolism; butanoate metabolism.</text>
</comment>
<dbReference type="InterPro" id="IPR006176">
    <property type="entry name" value="3-OHacyl-CoA_DH_NAD-bd"/>
</dbReference>
<keyword evidence="10" id="KW-0456">Lyase</keyword>
<dbReference type="PANTHER" id="PTHR43612">
    <property type="entry name" value="TRIFUNCTIONAL ENZYME SUBUNIT ALPHA"/>
    <property type="match status" value="1"/>
</dbReference>
<name>A0A2A2ZJE7_MYCAV</name>
<evidence type="ECO:0000313" key="15">
    <source>
        <dbReference type="EMBL" id="PBA26558.1"/>
    </source>
</evidence>
<evidence type="ECO:0000256" key="6">
    <source>
        <dbReference type="ARBA" id="ARBA00022963"/>
    </source>
</evidence>
<dbReference type="Pfam" id="PF00725">
    <property type="entry name" value="3HCDH"/>
    <property type="match status" value="1"/>
</dbReference>
<evidence type="ECO:0000256" key="9">
    <source>
        <dbReference type="ARBA" id="ARBA00023098"/>
    </source>
</evidence>
<dbReference type="SUPFAM" id="SSF51735">
    <property type="entry name" value="NAD(P)-binding Rossmann-fold domains"/>
    <property type="match status" value="1"/>
</dbReference>
<dbReference type="AlphaFoldDB" id="A0A2A2ZJE7"/>
<dbReference type="SUPFAM" id="SSF48179">
    <property type="entry name" value="6-phosphogluconate dehydrogenase C-terminal domain-like"/>
    <property type="match status" value="2"/>
</dbReference>
<dbReference type="FunFam" id="3.40.50.720:FF:000009">
    <property type="entry name" value="Fatty oxidation complex, alpha subunit"/>
    <property type="match status" value="1"/>
</dbReference>
<dbReference type="InterPro" id="IPR008927">
    <property type="entry name" value="6-PGluconate_DH-like_C_sf"/>
</dbReference>
<dbReference type="InterPro" id="IPR029045">
    <property type="entry name" value="ClpP/crotonase-like_dom_sf"/>
</dbReference>
<comment type="caution">
    <text evidence="15">The sequence shown here is derived from an EMBL/GenBank/DDBJ whole genome shotgun (WGS) entry which is preliminary data.</text>
</comment>
<dbReference type="InterPro" id="IPR050136">
    <property type="entry name" value="FA_oxidation_alpha_subunit"/>
</dbReference>
<keyword evidence="9" id="KW-0443">Lipid metabolism</keyword>
<dbReference type="Gene3D" id="1.10.1040.50">
    <property type="match status" value="1"/>
</dbReference>
<feature type="domain" description="3-hydroxyacyl-CoA dehydrogenase NAD binding" evidence="14">
    <location>
        <begin position="322"/>
        <end position="500"/>
    </location>
</feature>
<dbReference type="InterPro" id="IPR036291">
    <property type="entry name" value="NAD(P)-bd_dom_sf"/>
</dbReference>
<dbReference type="Gene3D" id="3.40.50.720">
    <property type="entry name" value="NAD(P)-binding Rossmann-like Domain"/>
    <property type="match status" value="1"/>
</dbReference>